<keyword evidence="1" id="KW-1133">Transmembrane helix</keyword>
<dbReference type="AlphaFoldDB" id="A0A0A8YTI5"/>
<name>A0A0A8YTI5_ARUDO</name>
<reference evidence="2" key="1">
    <citation type="submission" date="2014-09" db="EMBL/GenBank/DDBJ databases">
        <authorList>
            <person name="Magalhaes I.L.F."/>
            <person name="Oliveira U."/>
            <person name="Santos F.R."/>
            <person name="Vidigal T.H.D.A."/>
            <person name="Brescovit A.D."/>
            <person name="Santos A.J."/>
        </authorList>
    </citation>
    <scope>NUCLEOTIDE SEQUENCE</scope>
    <source>
        <tissue evidence="2">Shoot tissue taken approximately 20 cm above the soil surface</tissue>
    </source>
</reference>
<proteinExistence type="predicted"/>
<sequence>MVCHLALFIFALIYPNDLMLFFFE</sequence>
<evidence type="ECO:0000256" key="1">
    <source>
        <dbReference type="SAM" id="Phobius"/>
    </source>
</evidence>
<keyword evidence="1" id="KW-0812">Transmembrane</keyword>
<dbReference type="EMBL" id="GBRH01269137">
    <property type="protein sequence ID" value="JAD28758.1"/>
    <property type="molecule type" value="Transcribed_RNA"/>
</dbReference>
<feature type="transmembrane region" description="Helical" evidence="1">
    <location>
        <begin position="6"/>
        <end position="23"/>
    </location>
</feature>
<evidence type="ECO:0000313" key="2">
    <source>
        <dbReference type="EMBL" id="JAD28758.1"/>
    </source>
</evidence>
<reference evidence="2" key="2">
    <citation type="journal article" date="2015" name="Data Brief">
        <title>Shoot transcriptome of the giant reed, Arundo donax.</title>
        <authorList>
            <person name="Barrero R.A."/>
            <person name="Guerrero F.D."/>
            <person name="Moolhuijzen P."/>
            <person name="Goolsby J.A."/>
            <person name="Tidwell J."/>
            <person name="Bellgard S.E."/>
            <person name="Bellgard M.I."/>
        </authorList>
    </citation>
    <scope>NUCLEOTIDE SEQUENCE</scope>
    <source>
        <tissue evidence="2">Shoot tissue taken approximately 20 cm above the soil surface</tissue>
    </source>
</reference>
<protein>
    <submittedName>
        <fullName evidence="2">Uncharacterized protein</fullName>
    </submittedName>
</protein>
<accession>A0A0A8YTI5</accession>
<organism evidence="2">
    <name type="scientific">Arundo donax</name>
    <name type="common">Giant reed</name>
    <name type="synonym">Donax arundinaceus</name>
    <dbReference type="NCBI Taxonomy" id="35708"/>
    <lineage>
        <taxon>Eukaryota</taxon>
        <taxon>Viridiplantae</taxon>
        <taxon>Streptophyta</taxon>
        <taxon>Embryophyta</taxon>
        <taxon>Tracheophyta</taxon>
        <taxon>Spermatophyta</taxon>
        <taxon>Magnoliopsida</taxon>
        <taxon>Liliopsida</taxon>
        <taxon>Poales</taxon>
        <taxon>Poaceae</taxon>
        <taxon>PACMAD clade</taxon>
        <taxon>Arundinoideae</taxon>
        <taxon>Arundineae</taxon>
        <taxon>Arundo</taxon>
    </lineage>
</organism>
<keyword evidence="1" id="KW-0472">Membrane</keyword>